<feature type="domain" description="Methyltransferase type 11" evidence="1">
    <location>
        <begin position="56"/>
        <end position="147"/>
    </location>
</feature>
<protein>
    <submittedName>
        <fullName evidence="2">Methyltransferase domain-containing protein</fullName>
    </submittedName>
</protein>
<evidence type="ECO:0000313" key="2">
    <source>
        <dbReference type="EMBL" id="SDB96942.1"/>
    </source>
</evidence>
<dbReference type="OrthoDB" id="9805171at2"/>
<sequence length="273" mass="29545">MDIDRDGVRRAPDGGYAHLTSPEIRVETHRLFSRRDDDVEAAVLGALALTGTETVLDVGSGTGTFVQNLIDRGHTGRVIALDLSFSAYLTARAVPGVEAIHASADEIPLPDGSVDVVLSRQMLVHCPSPEMIVAECARVLTADGVFVATVNHARTVPMIRHVIETELGSLGLRVPDSASWVTTDTVAELVGRFFETVDVVRHDNELVFTGPGPLVRYATSLFSLYGVDDDPATNQLLVDRVTARVEDWFRATSEPWLEPKGYSVCSARGLLPV</sequence>
<proteinExistence type="predicted"/>
<keyword evidence="3" id="KW-1185">Reference proteome</keyword>
<dbReference type="STRING" id="1814289.SAMN05216410_1191"/>
<dbReference type="AlphaFoldDB" id="A0A1G6HRT6"/>
<dbReference type="EMBL" id="FMYH01000001">
    <property type="protein sequence ID" value="SDB96942.1"/>
    <property type="molecule type" value="Genomic_DNA"/>
</dbReference>
<dbReference type="GO" id="GO:0008757">
    <property type="term" value="F:S-adenosylmethionine-dependent methyltransferase activity"/>
    <property type="evidence" value="ECO:0007669"/>
    <property type="project" value="InterPro"/>
</dbReference>
<name>A0A1G6HRT6_9MICO</name>
<evidence type="ECO:0000259" key="1">
    <source>
        <dbReference type="Pfam" id="PF08241"/>
    </source>
</evidence>
<keyword evidence="2" id="KW-0489">Methyltransferase</keyword>
<evidence type="ECO:0000313" key="3">
    <source>
        <dbReference type="Proteomes" id="UP000199039"/>
    </source>
</evidence>
<dbReference type="InterPro" id="IPR013216">
    <property type="entry name" value="Methyltransf_11"/>
</dbReference>
<gene>
    <name evidence="2" type="ORF">SAMN05216410_1191</name>
</gene>
<dbReference type="PANTHER" id="PTHR43861">
    <property type="entry name" value="TRANS-ACONITATE 2-METHYLTRANSFERASE-RELATED"/>
    <property type="match status" value="1"/>
</dbReference>
<dbReference type="Pfam" id="PF08241">
    <property type="entry name" value="Methyltransf_11"/>
    <property type="match status" value="1"/>
</dbReference>
<reference evidence="2 3" key="1">
    <citation type="submission" date="2016-09" db="EMBL/GenBank/DDBJ databases">
        <authorList>
            <person name="Capua I."/>
            <person name="De Benedictis P."/>
            <person name="Joannis T."/>
            <person name="Lombin L.H."/>
            <person name="Cattoli G."/>
        </authorList>
    </citation>
    <scope>NUCLEOTIDE SEQUENCE [LARGE SCALE GENOMIC DNA]</scope>
    <source>
        <strain evidence="2 3">ISLP-3</strain>
    </source>
</reference>
<dbReference type="InterPro" id="IPR029063">
    <property type="entry name" value="SAM-dependent_MTases_sf"/>
</dbReference>
<dbReference type="CDD" id="cd02440">
    <property type="entry name" value="AdoMet_MTases"/>
    <property type="match status" value="1"/>
</dbReference>
<keyword evidence="2" id="KW-0808">Transferase</keyword>
<organism evidence="2 3">
    <name type="scientific">Sanguibacter gelidistatuariae</name>
    <dbReference type="NCBI Taxonomy" id="1814289"/>
    <lineage>
        <taxon>Bacteria</taxon>
        <taxon>Bacillati</taxon>
        <taxon>Actinomycetota</taxon>
        <taxon>Actinomycetes</taxon>
        <taxon>Micrococcales</taxon>
        <taxon>Sanguibacteraceae</taxon>
        <taxon>Sanguibacter</taxon>
    </lineage>
</organism>
<dbReference type="Proteomes" id="UP000199039">
    <property type="component" value="Unassembled WGS sequence"/>
</dbReference>
<dbReference type="Gene3D" id="3.40.50.150">
    <property type="entry name" value="Vaccinia Virus protein VP39"/>
    <property type="match status" value="1"/>
</dbReference>
<dbReference type="RefSeq" id="WP_093181463.1">
    <property type="nucleotide sequence ID" value="NZ_FMYH01000001.1"/>
</dbReference>
<dbReference type="GO" id="GO:0032259">
    <property type="term" value="P:methylation"/>
    <property type="evidence" value="ECO:0007669"/>
    <property type="project" value="UniProtKB-KW"/>
</dbReference>
<dbReference type="SUPFAM" id="SSF53335">
    <property type="entry name" value="S-adenosyl-L-methionine-dependent methyltransferases"/>
    <property type="match status" value="1"/>
</dbReference>
<accession>A0A1G6HRT6</accession>